<dbReference type="SUPFAM" id="SSF50978">
    <property type="entry name" value="WD40 repeat-like"/>
    <property type="match status" value="1"/>
</dbReference>
<feature type="compositionally biased region" description="Basic and acidic residues" evidence="1">
    <location>
        <begin position="784"/>
        <end position="802"/>
    </location>
</feature>
<gene>
    <name evidence="4" type="ORF">M9Y10_013703</name>
</gene>
<dbReference type="PANTHER" id="PTHR13743">
    <property type="entry name" value="BEIGE/BEACH-RELATED"/>
    <property type="match status" value="1"/>
</dbReference>
<protein>
    <recommendedName>
        <fullName evidence="6">BEACH domain-containing protein</fullName>
    </recommendedName>
</protein>
<dbReference type="InterPro" id="IPR050865">
    <property type="entry name" value="BEACH_Domain"/>
</dbReference>
<evidence type="ECO:0008006" key="6">
    <source>
        <dbReference type="Google" id="ProtNLM"/>
    </source>
</evidence>
<dbReference type="InterPro" id="IPR023362">
    <property type="entry name" value="PH-BEACH_dom"/>
</dbReference>
<accession>A0ABR2KY92</accession>
<sequence>MNIKKITLIKKVLLSQELKYVKSDCEKNDQIIPFFSFPETDGIILYFSKFSSNPNLPKETDPKNNLDFNFQPNNQVLKHIFLNSNWDNEDIIESSPTYFLQILYSKYCLFSFAKLFIDNNPNLKSQIFIDLLLAFTKLKKIKNKIIQNIVNETFSYLFLEFLHSFDKKSFEIIFPSLSDFLFSESYDNQIFSLIPEIMHTLIHEYGFNFDSVTAKFSSILQMILVDKITNLKLSTQSSFAEQIPQKENEPIQFTQSYIASTSLDKTDNTNINKNENITIKKQLNNDDNEITEEGLIVQKIFNCCQPFFLNLNDCALNLLCYLPKFLDDNKIDAFFFKFPFCFEQFIESEKKPFITIPQKIDKIFQFTPIQSPPSLSQFYDNVITFPNGLPFINKTDIKSKNQKSEVYQVKDLNKTNFFVSDKYSRYFHFNLVSINDQDDTNLGTKLLAFMSSELVSKIITVLKIIDDNREKSSLTITILNSFCELIKFKKDSPYVFDYIALFIHILTKLPKNDELEVPFPTAFLFDPSFEVTQELHLLRLCSIRALLNFELRTLENLLREVINYPLIMTEITLIFIELGNVFSKIIIKRSPRWFFRIFKEIGSVYQHEDIYGKIERELIETPRIVLLSLLERCFQYENVAEIIMKDTISIHFFLSHLFEVNLQPFILDQFSFYISRYDISNEFIQILLQLFMQIAQLMPSKKGITLITGLLSIIIKNSPNLKSFTPLNDLLCDIIDKLEIKDNKKNKDSQSNNESKNIDIDDINNNNNNNIENNNNNNNTNDNNENKDRPNNNNDNESKLNDFDDRNCFDESGLLLSWNFVDEIFTLLISYSMSNIKILQRLFDSIERILLHFSLLPSESIKFIERTGEKDQQKTNNEILNIKIFDKLIQLLSGTFISKYELIFHTTISNFEVLKILFTVFQASSVINIFNFAFKFCCFSNLNCIECHHCGFDSLLLEYIQSNREKFIQTGTKENTKKVPNGHFIRPNSDSKLSMREIISMNVYTALMTVFEIMSITSSPLIVQQVISLFTPVNNHYITPLHPVLVEKIEDMLDNENNSPSITTSLIQGHNIQINMDKNFIFMCWIYIDSTTQAHILNVKCNDNLSLLTIAVDKQLIYINKECTYVQIPKNRWTFLTASLTNNNNQRFDLEITIETITVKIIDDLHLDDELIRLLLSNSSKNDTNNISFTVTIGGIGSNSGRMGNFAFFPNTDSKIMKTVYSNGPRSNGCNNLSVIPFYFADDLTLRKLNLSSTNYMGEEKTFSSILLNSFEIETFLPLFAQLDFPFIDETENSSLTFKATDLANLLKAAFAASSIQRNQDFDFAILAHILINLSPKHLTFELYTIFYSIYVQHLAALNSCSDATLITDGNYKFLTCITNNILVNFELWYASPAAEQEKIVDFIKEQRIITNLPQLLVILRMYYWYEPLLKMPTTSSMISLNTSGISKHFVEHGLPDSERQRDPNLNTKHCRRSLLSMFLPYDNLDASKSVSIMRLNTESLFESFSSQNLSQIESSIEYIDNINNAKSNSTSYLNSSTQLDIITEDDFVLIIGHCILIITSTRDPYQAYDLLDFLQQARYSFISQETLFILHKLLQNELSDDTIICLTIGVIIAIHKQVHYTNGFNITKHIEIAFSIISRRPLSSNSASFLESCIGMLNDCPDLFELCSFLSMQRRESLLYHRIKPSPFFCTRKTWAIWAVINSMIIAPKNNENDLEKESESSFILNFLIRCKPCDECWFSIYDSIRLSTIVFSDFHFFDHRTRFLTLLANYVLKNSDSLSDASIEATFIMIAFSILFRKHKKSCPISNQMKKLFLKSPFNSENAKNDSSLIDEKSNKINFDDFGCPHQILNVIRSQTVIRIHLDFTFGLKIDDNLHWSDINLAELALSISLRIKISKFYKASFLIASFILSSSNGGKNESGYHKFIQWWYDEMGFNEKDRENNLEFFNFFYGKFNDTKAQIPEWQSLVKIIDWELILRQTIGLAESINKQFGSNTNNVINNINYLYTNNSSSNSLSSSVTLFPSSQDSKTTNNSSLSNYLFDSSYADEFVLEIDRVIHKVVESVILLLDDGMKRWELLWGNMTVIGGAWNFLDKSQNKKEIKSSENLDTLDNIAKMSKIQNISDSNPKWKREFITTSFYCPMKLKKNKRFNPHIEAAITREIGNYSNAQQLVRAYRGKIEDQYRQQRQKTLLSLSDEFEQALNRSTSVSTVLKSKEEENKKDNHQFQNNVKRSLSMPKMKNSQEEERKSLNSNEFTSENDDNIIRGSIDYISPQSSPSSSIVSTHSLFKQQLKQQKKLKKKEMREKNILITKCEVIKATKDILGVFSINEKELFILISPPSSLLLSASYVSPTTTTEKVVAKKTYRIPIPRISEIFMRKRFQHSTAIEIFCIDGKSFFINFQDKETSLKVVDNIVKCIKNNNNNNNTNILESLNIPLILKSSLYNQSGNFLKIVQKSFDFNEFFQKQQFTSKWARGKMSNFEYLIKLNIFSGRSFTDLSLYPIFPWIISKFDCKVLNLNDFQIFRDLTKPIGAIGEERLNELLERMEEMKMANQQMKLIMRRKSKSSTNNSNINSSTSDLPPVGSSLMNLEDGFEDPYLYFSYVICPLAVFLYLIRMEPFTTLHIKMQSNKFDHGSRIFSSIADSFNSATASLNNYRELPPDFFFSPEVLINENRFDLGSNKHGVIDDVELPNWVHNNDAFEFVYLMRKALESDFVSSFLPDWIDLMWGYKQRGEEAIKANNIYSSQLYDSVWDTHSAAQKNSNKKAEIEATLCHVGQIPPQIFNEPHIKKEVIQKVPLFSTVSVVNFSQQSSATTSNNNRRKSKSSIPDELRLNETVLSAFISFEKGGIIHLSICTLFDTLKHKKSANTRRLDFLITDDRNIKILKELNFFSKSSNDNSLSCVKYFADESCFILPSGKLYHPFCGVSLQEKVSSVAFNDGYMAAVVDNDSTVLLFGPELADQFTIDGGLQSMTNNQQQNNNKETDSKSSSLNFVGKPIKFYGEKVLCCEISATFKVVVCGTFSGHIFICSLFNSVKVNVINLNINFERKKLNDNDENDLKNEKSEFFVPRKILISRSWGFIICYAESVSRSNFNEVNFRSNIENGNEIEQNQNNDINLHASLGGDDIDFDFDKFDHRGENGLNRKRSIFVFNINGRFIRKIDIGFRMTSWCTWMSHKSFDYVSIGSDDGRIFAFEAFALDEGDFIDNKGDISKWNKNGSLVCLFCDHDRSKIITCKEKKGNIVGVTADCKLLFAPLPSDFV</sequence>
<organism evidence="4 5">
    <name type="scientific">Tritrichomonas musculus</name>
    <dbReference type="NCBI Taxonomy" id="1915356"/>
    <lineage>
        <taxon>Eukaryota</taxon>
        <taxon>Metamonada</taxon>
        <taxon>Parabasalia</taxon>
        <taxon>Tritrichomonadida</taxon>
        <taxon>Tritrichomonadidae</taxon>
        <taxon>Tritrichomonas</taxon>
    </lineage>
</organism>
<dbReference type="Proteomes" id="UP001470230">
    <property type="component" value="Unassembled WGS sequence"/>
</dbReference>
<feature type="domain" description="BEACH-type PH" evidence="3">
    <location>
        <begin position="2303"/>
        <end position="2416"/>
    </location>
</feature>
<dbReference type="CDD" id="cd06071">
    <property type="entry name" value="Beach"/>
    <property type="match status" value="1"/>
</dbReference>
<dbReference type="PANTHER" id="PTHR13743:SF161">
    <property type="entry name" value="BEIGE_BEACH DOMAIN CONTAINING PROTEIN"/>
    <property type="match status" value="1"/>
</dbReference>
<dbReference type="PROSITE" id="PS50197">
    <property type="entry name" value="BEACH"/>
    <property type="match status" value="1"/>
</dbReference>
<comment type="caution">
    <text evidence="4">The sequence shown here is derived from an EMBL/GenBank/DDBJ whole genome shotgun (WGS) entry which is preliminary data.</text>
</comment>
<dbReference type="Pfam" id="PF14844">
    <property type="entry name" value="PH_BEACH"/>
    <property type="match status" value="1"/>
</dbReference>
<feature type="compositionally biased region" description="Low complexity" evidence="1">
    <location>
        <begin position="763"/>
        <end position="783"/>
    </location>
</feature>
<dbReference type="InterPro" id="IPR000409">
    <property type="entry name" value="BEACH_dom"/>
</dbReference>
<feature type="domain" description="BEACH" evidence="2">
    <location>
        <begin position="2459"/>
        <end position="2792"/>
    </location>
</feature>
<dbReference type="EMBL" id="JAPFFF010000002">
    <property type="protein sequence ID" value="KAK8895818.1"/>
    <property type="molecule type" value="Genomic_DNA"/>
</dbReference>
<dbReference type="InterPro" id="IPR011993">
    <property type="entry name" value="PH-like_dom_sf"/>
</dbReference>
<dbReference type="InterPro" id="IPR036372">
    <property type="entry name" value="BEACH_dom_sf"/>
</dbReference>
<evidence type="ECO:0000313" key="4">
    <source>
        <dbReference type="EMBL" id="KAK8895818.1"/>
    </source>
</evidence>
<dbReference type="SUPFAM" id="SSF50729">
    <property type="entry name" value="PH domain-like"/>
    <property type="match status" value="1"/>
</dbReference>
<proteinExistence type="predicted"/>
<name>A0ABR2KY92_9EUKA</name>
<feature type="region of interest" description="Disordered" evidence="1">
    <location>
        <begin position="2207"/>
        <end position="2261"/>
    </location>
</feature>
<dbReference type="Gene3D" id="2.30.29.30">
    <property type="entry name" value="Pleckstrin-homology domain (PH domain)/Phosphotyrosine-binding domain (PTB)"/>
    <property type="match status" value="1"/>
</dbReference>
<dbReference type="Gene3D" id="1.10.1540.10">
    <property type="entry name" value="BEACH domain"/>
    <property type="match status" value="1"/>
</dbReference>
<evidence type="ECO:0000313" key="5">
    <source>
        <dbReference type="Proteomes" id="UP001470230"/>
    </source>
</evidence>
<dbReference type="SUPFAM" id="SSF81837">
    <property type="entry name" value="BEACH domain"/>
    <property type="match status" value="1"/>
</dbReference>
<evidence type="ECO:0000259" key="3">
    <source>
        <dbReference type="PROSITE" id="PS51783"/>
    </source>
</evidence>
<evidence type="ECO:0000259" key="2">
    <source>
        <dbReference type="PROSITE" id="PS50197"/>
    </source>
</evidence>
<dbReference type="PROSITE" id="PS51783">
    <property type="entry name" value="PH_BEACH"/>
    <property type="match status" value="1"/>
</dbReference>
<feature type="region of interest" description="Disordered" evidence="1">
    <location>
        <begin position="744"/>
        <end position="802"/>
    </location>
</feature>
<feature type="compositionally biased region" description="Basic and acidic residues" evidence="1">
    <location>
        <begin position="2214"/>
        <end position="2225"/>
    </location>
</feature>
<dbReference type="InterPro" id="IPR036322">
    <property type="entry name" value="WD40_repeat_dom_sf"/>
</dbReference>
<keyword evidence="5" id="KW-1185">Reference proteome</keyword>
<dbReference type="SMART" id="SM01026">
    <property type="entry name" value="Beach"/>
    <property type="match status" value="1"/>
</dbReference>
<dbReference type="Pfam" id="PF02138">
    <property type="entry name" value="Beach"/>
    <property type="match status" value="1"/>
</dbReference>
<evidence type="ECO:0000256" key="1">
    <source>
        <dbReference type="SAM" id="MobiDB-lite"/>
    </source>
</evidence>
<reference evidence="4 5" key="1">
    <citation type="submission" date="2024-04" db="EMBL/GenBank/DDBJ databases">
        <title>Tritrichomonas musculus Genome.</title>
        <authorList>
            <person name="Alves-Ferreira E."/>
            <person name="Grigg M."/>
            <person name="Lorenzi H."/>
            <person name="Galac M."/>
        </authorList>
    </citation>
    <scope>NUCLEOTIDE SEQUENCE [LARGE SCALE GENOMIC DNA]</scope>
    <source>
        <strain evidence="4 5">EAF2021</strain>
    </source>
</reference>